<dbReference type="EMBL" id="CP065686">
    <property type="protein sequence ID" value="QPS45476.1"/>
    <property type="molecule type" value="Genomic_DNA"/>
</dbReference>
<dbReference type="PROSITE" id="PS01124">
    <property type="entry name" value="HTH_ARAC_FAMILY_2"/>
    <property type="match status" value="1"/>
</dbReference>
<dbReference type="Gene3D" id="1.10.10.60">
    <property type="entry name" value="Homeodomain-like"/>
    <property type="match status" value="2"/>
</dbReference>
<keyword evidence="3" id="KW-0010">Activator</keyword>
<gene>
    <name evidence="5" type="ORF">I6G56_02085</name>
</gene>
<dbReference type="GO" id="GO:0043565">
    <property type="term" value="F:sequence-specific DNA binding"/>
    <property type="evidence" value="ECO:0007669"/>
    <property type="project" value="InterPro"/>
</dbReference>
<protein>
    <submittedName>
        <fullName evidence="5">Helix-turn-helix transcriptional regulator</fullName>
    </submittedName>
</protein>
<dbReference type="SMART" id="SM00342">
    <property type="entry name" value="HTH_ARAC"/>
    <property type="match status" value="1"/>
</dbReference>
<dbReference type="InterPro" id="IPR037923">
    <property type="entry name" value="HTH-like"/>
</dbReference>
<evidence type="ECO:0000256" key="4">
    <source>
        <dbReference type="ARBA" id="ARBA00023163"/>
    </source>
</evidence>
<dbReference type="PROSITE" id="PS00041">
    <property type="entry name" value="HTH_ARAC_FAMILY_1"/>
    <property type="match status" value="1"/>
</dbReference>
<organism evidence="5 6">
    <name type="scientific">Burkholderia humptydooensis</name>
    <dbReference type="NCBI Taxonomy" id="430531"/>
    <lineage>
        <taxon>Bacteria</taxon>
        <taxon>Pseudomonadati</taxon>
        <taxon>Pseudomonadota</taxon>
        <taxon>Betaproteobacteria</taxon>
        <taxon>Burkholderiales</taxon>
        <taxon>Burkholderiaceae</taxon>
        <taxon>Burkholderia</taxon>
        <taxon>pseudomallei group</taxon>
    </lineage>
</organism>
<keyword evidence="4" id="KW-0804">Transcription</keyword>
<evidence type="ECO:0000313" key="5">
    <source>
        <dbReference type="EMBL" id="QPS45476.1"/>
    </source>
</evidence>
<accession>A0A7U4P6Y7</accession>
<evidence type="ECO:0000256" key="3">
    <source>
        <dbReference type="ARBA" id="ARBA00023159"/>
    </source>
</evidence>
<dbReference type="Pfam" id="PF12833">
    <property type="entry name" value="HTH_18"/>
    <property type="match status" value="1"/>
</dbReference>
<dbReference type="PANTHER" id="PTHR46796">
    <property type="entry name" value="HTH-TYPE TRANSCRIPTIONAL ACTIVATOR RHAS-RELATED"/>
    <property type="match status" value="1"/>
</dbReference>
<dbReference type="Pfam" id="PF02311">
    <property type="entry name" value="AraC_binding"/>
    <property type="match status" value="1"/>
</dbReference>
<reference evidence="5 6" key="1">
    <citation type="submission" date="2020-12" db="EMBL/GenBank/DDBJ databases">
        <title>FDA dAtabase for Regulatory Grade micrObial Sequences (FDA-ARGOS): Supporting development and validation of Infectious Disease Dx tests.</title>
        <authorList>
            <person name="Nelson B."/>
            <person name="Plummer A."/>
            <person name="Tallon L."/>
            <person name="Sadzewicz L."/>
            <person name="Zhao X."/>
            <person name="Boylan J."/>
            <person name="Ott S."/>
            <person name="Bowen H."/>
            <person name="Vavikolanu K."/>
            <person name="Mehta A."/>
            <person name="Aluvathingal J."/>
            <person name="Nadendla S."/>
            <person name="Myers T."/>
            <person name="Yan Y."/>
            <person name="Sichtig H."/>
        </authorList>
    </citation>
    <scope>NUCLEOTIDE SEQUENCE [LARGE SCALE GENOMIC DNA]</scope>
    <source>
        <strain evidence="5 6">FDAARGOS_899</strain>
    </source>
</reference>
<dbReference type="InterPro" id="IPR003313">
    <property type="entry name" value="AraC-bd"/>
</dbReference>
<dbReference type="SUPFAM" id="SSF46689">
    <property type="entry name" value="Homeodomain-like"/>
    <property type="match status" value="2"/>
</dbReference>
<dbReference type="Proteomes" id="UP000594943">
    <property type="component" value="Chromosome 1"/>
</dbReference>
<dbReference type="SUPFAM" id="SSF51215">
    <property type="entry name" value="Regulatory protein AraC"/>
    <property type="match status" value="1"/>
</dbReference>
<dbReference type="KEGG" id="bhg:I6G56_02085"/>
<dbReference type="PRINTS" id="PR00032">
    <property type="entry name" value="HTHARAC"/>
</dbReference>
<evidence type="ECO:0000313" key="6">
    <source>
        <dbReference type="Proteomes" id="UP000594943"/>
    </source>
</evidence>
<name>A0A7U4P6Y7_9BURK</name>
<dbReference type="InterPro" id="IPR020449">
    <property type="entry name" value="Tscrpt_reg_AraC-type_HTH"/>
</dbReference>
<keyword evidence="1" id="KW-0805">Transcription regulation</keyword>
<evidence type="ECO:0000256" key="1">
    <source>
        <dbReference type="ARBA" id="ARBA00023015"/>
    </source>
</evidence>
<dbReference type="AlphaFoldDB" id="A0A7U4P6Y7"/>
<dbReference type="GO" id="GO:0003700">
    <property type="term" value="F:DNA-binding transcription factor activity"/>
    <property type="evidence" value="ECO:0007669"/>
    <property type="project" value="InterPro"/>
</dbReference>
<sequence length="286" mass="32036">MERERREESRDVVCVEKRSSMPVSTWRDASLPAGRLVRAAYGAHVFEPHVHDELVIAVTESGAAHCKSSRGVETVKPLTLWVTHAGECHSGTVPRDSCWKYRAIYLDPLDGDERVRYENIRSGLHDEPGLAALLLRAHRCAEIDAPALMKEAFWLEAMSALHARCSTAAAAGEQIGGNAQAVHRAKDYLIEYADGDVSIEELARLTNLSRFHLMRSFKKTFGIPLHRFHLQCKLHKAKYLLRTGTSVADAALSAGFFDQSHFTRNFKRMYGVTPGTFRSLYRDGVN</sequence>
<dbReference type="InterPro" id="IPR018060">
    <property type="entry name" value="HTH_AraC"/>
</dbReference>
<proteinExistence type="predicted"/>
<keyword evidence="2" id="KW-0238">DNA-binding</keyword>
<dbReference type="InterPro" id="IPR050204">
    <property type="entry name" value="AraC_XylS_family_regulators"/>
</dbReference>
<dbReference type="InterPro" id="IPR009057">
    <property type="entry name" value="Homeodomain-like_sf"/>
</dbReference>
<dbReference type="PANTHER" id="PTHR46796:SF2">
    <property type="entry name" value="TRANSCRIPTIONAL REGULATORY PROTEIN"/>
    <property type="match status" value="1"/>
</dbReference>
<evidence type="ECO:0000256" key="2">
    <source>
        <dbReference type="ARBA" id="ARBA00023125"/>
    </source>
</evidence>
<dbReference type="InterPro" id="IPR018062">
    <property type="entry name" value="HTH_AraC-typ_CS"/>
</dbReference>
<accession>A0A7T2WYU9</accession>